<keyword evidence="10" id="KW-0119">Carbohydrate metabolism</keyword>
<evidence type="ECO:0000256" key="1">
    <source>
        <dbReference type="ARBA" id="ARBA00006566"/>
    </source>
</evidence>
<dbReference type="InterPro" id="IPR006204">
    <property type="entry name" value="GHMP_kinase_N_dom"/>
</dbReference>
<dbReference type="OrthoDB" id="250531at2"/>
<keyword evidence="7" id="KW-0067">ATP-binding</keyword>
<keyword evidence="9" id="KW-0299">Galactose metabolism</keyword>
<dbReference type="PANTHER" id="PTHR10457:SF7">
    <property type="entry name" value="GALACTOKINASE-RELATED"/>
    <property type="match status" value="1"/>
</dbReference>
<evidence type="ECO:0000256" key="6">
    <source>
        <dbReference type="ARBA" id="ARBA00022777"/>
    </source>
</evidence>
<dbReference type="FunFam" id="3.30.70.890:FF:000001">
    <property type="entry name" value="Galactokinase"/>
    <property type="match status" value="1"/>
</dbReference>
<comment type="similarity">
    <text evidence="1">Belongs to the GHMP kinase family. GalK subfamily.</text>
</comment>
<dbReference type="InterPro" id="IPR014721">
    <property type="entry name" value="Ribsml_uS5_D2-typ_fold_subgr"/>
</dbReference>
<evidence type="ECO:0000256" key="5">
    <source>
        <dbReference type="ARBA" id="ARBA00022741"/>
    </source>
</evidence>
<keyword evidence="3 15" id="KW-0808">Transferase</keyword>
<dbReference type="Pfam" id="PF10509">
    <property type="entry name" value="GalKase_gal_bdg"/>
    <property type="match status" value="1"/>
</dbReference>
<dbReference type="Gene3D" id="3.30.70.890">
    <property type="entry name" value="GHMP kinase, C-terminal domain"/>
    <property type="match status" value="1"/>
</dbReference>
<dbReference type="InterPro" id="IPR006206">
    <property type="entry name" value="Mevalonate/galactokinase"/>
</dbReference>
<evidence type="ECO:0000259" key="12">
    <source>
        <dbReference type="Pfam" id="PF00288"/>
    </source>
</evidence>
<dbReference type="GO" id="GO:0006012">
    <property type="term" value="P:galactose metabolic process"/>
    <property type="evidence" value="ECO:0007669"/>
    <property type="project" value="UniProtKB-UniRule"/>
</dbReference>
<protein>
    <recommendedName>
        <fullName evidence="11">Galactokinase</fullName>
        <ecNumber evidence="11">2.7.1.6</ecNumber>
    </recommendedName>
</protein>
<proteinExistence type="inferred from homology"/>
<evidence type="ECO:0000256" key="8">
    <source>
        <dbReference type="ARBA" id="ARBA00022842"/>
    </source>
</evidence>
<evidence type="ECO:0000256" key="7">
    <source>
        <dbReference type="ARBA" id="ARBA00022840"/>
    </source>
</evidence>
<dbReference type="InterPro" id="IPR020568">
    <property type="entry name" value="Ribosomal_Su5_D2-typ_SF"/>
</dbReference>
<dbReference type="Gene3D" id="3.30.230.10">
    <property type="match status" value="1"/>
</dbReference>
<keyword evidence="2" id="KW-0963">Cytoplasm</keyword>
<keyword evidence="16" id="KW-1185">Reference proteome</keyword>
<dbReference type="SUPFAM" id="SSF54211">
    <property type="entry name" value="Ribosomal protein S5 domain 2-like"/>
    <property type="match status" value="1"/>
</dbReference>
<dbReference type="GO" id="GO:0046872">
    <property type="term" value="F:metal ion binding"/>
    <property type="evidence" value="ECO:0007669"/>
    <property type="project" value="UniProtKB-KW"/>
</dbReference>
<dbReference type="InterPro" id="IPR036554">
    <property type="entry name" value="GHMP_kinase_C_sf"/>
</dbReference>
<evidence type="ECO:0000259" key="13">
    <source>
        <dbReference type="Pfam" id="PF08544"/>
    </source>
</evidence>
<dbReference type="Pfam" id="PF00288">
    <property type="entry name" value="GHMP_kinases_N"/>
    <property type="match status" value="1"/>
</dbReference>
<evidence type="ECO:0000259" key="14">
    <source>
        <dbReference type="Pfam" id="PF10509"/>
    </source>
</evidence>
<keyword evidence="5" id="KW-0547">Nucleotide-binding</keyword>
<dbReference type="GO" id="GO:0005524">
    <property type="term" value="F:ATP binding"/>
    <property type="evidence" value="ECO:0007669"/>
    <property type="project" value="UniProtKB-UniRule"/>
</dbReference>
<organism evidence="15 16">
    <name type="scientific">Propioniciclava sinopodophylli</name>
    <dbReference type="NCBI Taxonomy" id="1837344"/>
    <lineage>
        <taxon>Bacteria</taxon>
        <taxon>Bacillati</taxon>
        <taxon>Actinomycetota</taxon>
        <taxon>Actinomycetes</taxon>
        <taxon>Propionibacteriales</taxon>
        <taxon>Propionibacteriaceae</taxon>
        <taxon>Propioniciclava</taxon>
    </lineage>
</organism>
<gene>
    <name evidence="15" type="primary">galK</name>
    <name evidence="15" type="ORF">ET989_08175</name>
</gene>
<reference evidence="15 16" key="1">
    <citation type="submission" date="2019-01" db="EMBL/GenBank/DDBJ databases">
        <title>Lactibacter flavus gen. nov., sp. nov., a novel bacterium of the family Propionibacteriaceae isolated from raw milk and dairy products.</title>
        <authorList>
            <person name="Huptas C."/>
            <person name="Wenning M."/>
            <person name="Breitenwieser F."/>
            <person name="Doll E."/>
            <person name="Von Neubeck M."/>
            <person name="Busse H.-J."/>
            <person name="Scherer S."/>
        </authorList>
    </citation>
    <scope>NUCLEOTIDE SEQUENCE [LARGE SCALE GENOMIC DNA]</scope>
    <source>
        <strain evidence="15 16">KCTC 33808</strain>
    </source>
</reference>
<dbReference type="PRINTS" id="PR00959">
    <property type="entry name" value="MEVGALKINASE"/>
</dbReference>
<feature type="domain" description="Galactokinase N-terminal" evidence="14">
    <location>
        <begin position="9"/>
        <end position="44"/>
    </location>
</feature>
<dbReference type="PIRSF" id="PIRSF000530">
    <property type="entry name" value="Galactokinase"/>
    <property type="match status" value="1"/>
</dbReference>
<dbReference type="EC" id="2.7.1.6" evidence="11"/>
<dbReference type="PROSITE" id="PS00106">
    <property type="entry name" value="GALACTOKINASE"/>
    <property type="match status" value="1"/>
</dbReference>
<keyword evidence="8" id="KW-0460">Magnesium</keyword>
<dbReference type="Proteomes" id="UP000292373">
    <property type="component" value="Unassembled WGS sequence"/>
</dbReference>
<evidence type="ECO:0000256" key="9">
    <source>
        <dbReference type="ARBA" id="ARBA00023144"/>
    </source>
</evidence>
<keyword evidence="6 15" id="KW-0418">Kinase</keyword>
<feature type="domain" description="GHMP kinase N-terminal" evidence="12">
    <location>
        <begin position="77"/>
        <end position="162"/>
    </location>
</feature>
<evidence type="ECO:0000256" key="4">
    <source>
        <dbReference type="ARBA" id="ARBA00022723"/>
    </source>
</evidence>
<dbReference type="FunFam" id="3.30.230.10:FF:000017">
    <property type="entry name" value="Galactokinase"/>
    <property type="match status" value="1"/>
</dbReference>
<dbReference type="Pfam" id="PF08544">
    <property type="entry name" value="GHMP_kinases_C"/>
    <property type="match status" value="1"/>
</dbReference>
<dbReference type="InterPro" id="IPR019741">
    <property type="entry name" value="Galactokinase_CS"/>
</dbReference>
<dbReference type="GO" id="GO:0004335">
    <property type="term" value="F:galactokinase activity"/>
    <property type="evidence" value="ECO:0007669"/>
    <property type="project" value="UniProtKB-UniRule"/>
</dbReference>
<dbReference type="InterPro" id="IPR006203">
    <property type="entry name" value="GHMP_knse_ATP-bd_CS"/>
</dbReference>
<dbReference type="EMBL" id="SDMQ01000007">
    <property type="protein sequence ID" value="TBT84633.1"/>
    <property type="molecule type" value="Genomic_DNA"/>
</dbReference>
<dbReference type="PRINTS" id="PR00473">
    <property type="entry name" value="GALCTOKINASE"/>
</dbReference>
<evidence type="ECO:0000313" key="16">
    <source>
        <dbReference type="Proteomes" id="UP000292373"/>
    </source>
</evidence>
<evidence type="ECO:0000256" key="11">
    <source>
        <dbReference type="NCBIfam" id="TIGR00131"/>
    </source>
</evidence>
<dbReference type="GO" id="GO:0005829">
    <property type="term" value="C:cytosol"/>
    <property type="evidence" value="ECO:0007669"/>
    <property type="project" value="TreeGrafter"/>
</dbReference>
<dbReference type="InterPro" id="IPR019539">
    <property type="entry name" value="GalKase_N"/>
</dbReference>
<evidence type="ECO:0000256" key="2">
    <source>
        <dbReference type="ARBA" id="ARBA00022490"/>
    </source>
</evidence>
<dbReference type="InterPro" id="IPR013750">
    <property type="entry name" value="GHMP_kinase_C_dom"/>
</dbReference>
<evidence type="ECO:0000256" key="3">
    <source>
        <dbReference type="ARBA" id="ARBA00022679"/>
    </source>
</evidence>
<sequence>MTSSMSESSIGVSPGRVNLIGEHTDYNEGFVLPIALGHVATVTATAGGTGVRVGSAQLGESVDLDELSPGPRAWWGYVAGVVWALRERGHSIGPVTLDIDSAVPLGGGLSSSAAIECATALALDGLAGLGLDAQELAAVAQAAENGFMGVPTGPMDQRASLWCTTDHALLLDCRTLTTEQVPFALPDDLVLALVDTRSPHVLADGHYAERRAACARAADALGVRALRDVTEADLPAALARLGDEVLVRRTRHVVTENARVLAAVEGLGAGDWAVFGSLLTASHASMRDEYEITVPTVDLAVEVALASGALGARMTGGGFGGTVIALLPAGRLAAFTAALQDAYARRGFDLPAVSTTRAGAGGMELSSRA</sequence>
<accession>A0A4Q9KE72</accession>
<feature type="domain" description="GHMP kinase C-terminal" evidence="13">
    <location>
        <begin position="264"/>
        <end position="343"/>
    </location>
</feature>
<dbReference type="SUPFAM" id="SSF55060">
    <property type="entry name" value="GHMP Kinase, C-terminal domain"/>
    <property type="match status" value="1"/>
</dbReference>
<evidence type="ECO:0000256" key="10">
    <source>
        <dbReference type="ARBA" id="ARBA00023277"/>
    </source>
</evidence>
<evidence type="ECO:0000313" key="15">
    <source>
        <dbReference type="EMBL" id="TBT84633.1"/>
    </source>
</evidence>
<dbReference type="InterPro" id="IPR000705">
    <property type="entry name" value="Galactokinase"/>
</dbReference>
<dbReference type="PROSITE" id="PS00627">
    <property type="entry name" value="GHMP_KINASES_ATP"/>
    <property type="match status" value="1"/>
</dbReference>
<dbReference type="NCBIfam" id="TIGR00131">
    <property type="entry name" value="gal_kin"/>
    <property type="match status" value="1"/>
</dbReference>
<dbReference type="AlphaFoldDB" id="A0A4Q9KE72"/>
<keyword evidence="4" id="KW-0479">Metal-binding</keyword>
<name>A0A4Q9KE72_9ACTN</name>
<comment type="caution">
    <text evidence="15">The sequence shown here is derived from an EMBL/GenBank/DDBJ whole genome shotgun (WGS) entry which is preliminary data.</text>
</comment>
<dbReference type="PANTHER" id="PTHR10457">
    <property type="entry name" value="MEVALONATE KINASE/GALACTOKINASE"/>
    <property type="match status" value="1"/>
</dbReference>